<dbReference type="Proteomes" id="UP000019478">
    <property type="component" value="Unassembled WGS sequence"/>
</dbReference>
<dbReference type="AlphaFoldDB" id="W9YJT5"/>
<evidence type="ECO:0000313" key="2">
    <source>
        <dbReference type="Proteomes" id="UP000019478"/>
    </source>
</evidence>
<evidence type="ECO:0000313" key="1">
    <source>
        <dbReference type="EMBL" id="EXJ93167.1"/>
    </source>
</evidence>
<reference evidence="1 2" key="1">
    <citation type="submission" date="2013-03" db="EMBL/GenBank/DDBJ databases">
        <title>The Genome Sequence of Capronia epimyces CBS 606.96.</title>
        <authorList>
            <consortium name="The Broad Institute Genomics Platform"/>
            <person name="Cuomo C."/>
            <person name="de Hoog S."/>
            <person name="Gorbushina A."/>
            <person name="Walker B."/>
            <person name="Young S.K."/>
            <person name="Zeng Q."/>
            <person name="Gargeya S."/>
            <person name="Fitzgerald M."/>
            <person name="Haas B."/>
            <person name="Abouelleil A."/>
            <person name="Allen A.W."/>
            <person name="Alvarado L."/>
            <person name="Arachchi H.M."/>
            <person name="Berlin A.M."/>
            <person name="Chapman S.B."/>
            <person name="Gainer-Dewar J."/>
            <person name="Goldberg J."/>
            <person name="Griggs A."/>
            <person name="Gujja S."/>
            <person name="Hansen M."/>
            <person name="Howarth C."/>
            <person name="Imamovic A."/>
            <person name="Ireland A."/>
            <person name="Larimer J."/>
            <person name="McCowan C."/>
            <person name="Murphy C."/>
            <person name="Pearson M."/>
            <person name="Poon T.W."/>
            <person name="Priest M."/>
            <person name="Roberts A."/>
            <person name="Saif S."/>
            <person name="Shea T."/>
            <person name="Sisk P."/>
            <person name="Sykes S."/>
            <person name="Wortman J."/>
            <person name="Nusbaum C."/>
            <person name="Birren B."/>
        </authorList>
    </citation>
    <scope>NUCLEOTIDE SEQUENCE [LARGE SCALE GENOMIC DNA]</scope>
    <source>
        <strain evidence="1 2">CBS 606.96</strain>
    </source>
</reference>
<comment type="caution">
    <text evidence="1">The sequence shown here is derived from an EMBL/GenBank/DDBJ whole genome shotgun (WGS) entry which is preliminary data.</text>
</comment>
<dbReference type="eggNOG" id="ENOG502SHT4">
    <property type="taxonomic scope" value="Eukaryota"/>
</dbReference>
<dbReference type="EMBL" id="AMGY01000001">
    <property type="protein sequence ID" value="EXJ93167.1"/>
    <property type="molecule type" value="Genomic_DNA"/>
</dbReference>
<accession>W9YJT5</accession>
<dbReference type="HOGENOM" id="CLU_993874_0_0_1"/>
<gene>
    <name evidence="1" type="ORF">A1O3_01724</name>
</gene>
<name>W9YJT5_9EURO</name>
<keyword evidence="2" id="KW-1185">Reference proteome</keyword>
<dbReference type="PANTHER" id="PTHR40780:SF2">
    <property type="entry name" value="DUF3669 DOMAIN-CONTAINING PROTEIN"/>
    <property type="match status" value="1"/>
</dbReference>
<dbReference type="RefSeq" id="XP_007730057.1">
    <property type="nucleotide sequence ID" value="XM_007731867.1"/>
</dbReference>
<dbReference type="PANTHER" id="PTHR40780">
    <property type="entry name" value="DUF3669 DOMAIN-CONTAINING PROTEIN"/>
    <property type="match status" value="1"/>
</dbReference>
<proteinExistence type="predicted"/>
<organism evidence="1 2">
    <name type="scientific">Capronia epimyces CBS 606.96</name>
    <dbReference type="NCBI Taxonomy" id="1182542"/>
    <lineage>
        <taxon>Eukaryota</taxon>
        <taxon>Fungi</taxon>
        <taxon>Dikarya</taxon>
        <taxon>Ascomycota</taxon>
        <taxon>Pezizomycotina</taxon>
        <taxon>Eurotiomycetes</taxon>
        <taxon>Chaetothyriomycetidae</taxon>
        <taxon>Chaetothyriales</taxon>
        <taxon>Herpotrichiellaceae</taxon>
        <taxon>Capronia</taxon>
    </lineage>
</organism>
<dbReference type="GeneID" id="19165857"/>
<dbReference type="OrthoDB" id="2993351at2759"/>
<protein>
    <recommendedName>
        <fullName evidence="3">DUF3669 domain-containing protein</fullName>
    </recommendedName>
</protein>
<evidence type="ECO:0008006" key="3">
    <source>
        <dbReference type="Google" id="ProtNLM"/>
    </source>
</evidence>
<sequence length="296" mass="33565">MPRVKDVSEESTSTRSMPRSLLLDELLEQSTRQILRQTLSVGTLLSTTSSFAERMNAARVEDTDPYHLRDIGRGSCGSVFEIPGTAYAIKKGANTRAIWNDFNLTNLAHNSYLTSLGLFEYTFRGRLVPRVSMTRYFNGPDSDEFWAANMKRFPEEDRTRAATFHLDHILAVPEVTRRALIRQFFQGDKQTQHDALANPENQDCLVRVYFGKNNPKTQPYDRTDTLRNFPLYLDEAKMIGLEIDAYAEEMAIGLALLHWKAGIHAQDTEFVIGSSKTMTFGVPKSRICPATSIDNR</sequence>